<feature type="compositionally biased region" description="Polar residues" evidence="1">
    <location>
        <begin position="1"/>
        <end position="10"/>
    </location>
</feature>
<evidence type="ECO:0000313" key="3">
    <source>
        <dbReference type="Proteomes" id="UP001215598"/>
    </source>
</evidence>
<sequence>MKFLTDSGTNEGRGSSSRFSSESIDHKLECLIYARCPALEDAEAGHDPTSYLGHKLLDTLSRCCHLEDTAWFPRITLLKVLGVRLHTLPFGPQRPSGDPPQKMLPSSQSAVIPSNPGMSQDTKIVVYQALIAMLQDACTMSTLPPSDVNSFQ</sequence>
<dbReference type="EMBL" id="JARKIB010000033">
    <property type="protein sequence ID" value="KAJ7762159.1"/>
    <property type="molecule type" value="Genomic_DNA"/>
</dbReference>
<dbReference type="Proteomes" id="UP001215598">
    <property type="component" value="Unassembled WGS sequence"/>
</dbReference>
<feature type="region of interest" description="Disordered" evidence="1">
    <location>
        <begin position="91"/>
        <end position="115"/>
    </location>
</feature>
<organism evidence="2 3">
    <name type="scientific">Mycena metata</name>
    <dbReference type="NCBI Taxonomy" id="1033252"/>
    <lineage>
        <taxon>Eukaryota</taxon>
        <taxon>Fungi</taxon>
        <taxon>Dikarya</taxon>
        <taxon>Basidiomycota</taxon>
        <taxon>Agaricomycotina</taxon>
        <taxon>Agaricomycetes</taxon>
        <taxon>Agaricomycetidae</taxon>
        <taxon>Agaricales</taxon>
        <taxon>Marasmiineae</taxon>
        <taxon>Mycenaceae</taxon>
        <taxon>Mycena</taxon>
    </lineage>
</organism>
<feature type="compositionally biased region" description="Polar residues" evidence="1">
    <location>
        <begin position="104"/>
        <end position="115"/>
    </location>
</feature>
<evidence type="ECO:0000256" key="1">
    <source>
        <dbReference type="SAM" id="MobiDB-lite"/>
    </source>
</evidence>
<comment type="caution">
    <text evidence="2">The sequence shown here is derived from an EMBL/GenBank/DDBJ whole genome shotgun (WGS) entry which is preliminary data.</text>
</comment>
<keyword evidence="3" id="KW-1185">Reference proteome</keyword>
<gene>
    <name evidence="2" type="ORF">B0H16DRAFT_1688272</name>
</gene>
<reference evidence="2" key="1">
    <citation type="submission" date="2023-03" db="EMBL/GenBank/DDBJ databases">
        <title>Massive genome expansion in bonnet fungi (Mycena s.s.) driven by repeated elements and novel gene families across ecological guilds.</title>
        <authorList>
            <consortium name="Lawrence Berkeley National Laboratory"/>
            <person name="Harder C.B."/>
            <person name="Miyauchi S."/>
            <person name="Viragh M."/>
            <person name="Kuo A."/>
            <person name="Thoen E."/>
            <person name="Andreopoulos B."/>
            <person name="Lu D."/>
            <person name="Skrede I."/>
            <person name="Drula E."/>
            <person name="Henrissat B."/>
            <person name="Morin E."/>
            <person name="Kohler A."/>
            <person name="Barry K."/>
            <person name="LaButti K."/>
            <person name="Morin E."/>
            <person name="Salamov A."/>
            <person name="Lipzen A."/>
            <person name="Mereny Z."/>
            <person name="Hegedus B."/>
            <person name="Baldrian P."/>
            <person name="Stursova M."/>
            <person name="Weitz H."/>
            <person name="Taylor A."/>
            <person name="Grigoriev I.V."/>
            <person name="Nagy L.G."/>
            <person name="Martin F."/>
            <person name="Kauserud H."/>
        </authorList>
    </citation>
    <scope>NUCLEOTIDE SEQUENCE</scope>
    <source>
        <strain evidence="2">CBHHK182m</strain>
    </source>
</reference>
<feature type="non-terminal residue" evidence="2">
    <location>
        <position position="1"/>
    </location>
</feature>
<feature type="region of interest" description="Disordered" evidence="1">
    <location>
        <begin position="1"/>
        <end position="20"/>
    </location>
</feature>
<proteinExistence type="predicted"/>
<accession>A0AAD7JGD3</accession>
<evidence type="ECO:0000313" key="2">
    <source>
        <dbReference type="EMBL" id="KAJ7762159.1"/>
    </source>
</evidence>
<name>A0AAD7JGD3_9AGAR</name>
<dbReference type="AlphaFoldDB" id="A0AAD7JGD3"/>
<protein>
    <submittedName>
        <fullName evidence="2">Uncharacterized protein</fullName>
    </submittedName>
</protein>